<dbReference type="InterPro" id="IPR029060">
    <property type="entry name" value="PIN-like_dom_sf"/>
</dbReference>
<dbReference type="InterPro" id="IPR002716">
    <property type="entry name" value="PIN_dom"/>
</dbReference>
<dbReference type="GO" id="GO:0016075">
    <property type="term" value="P:rRNA catabolic process"/>
    <property type="evidence" value="ECO:0007669"/>
    <property type="project" value="TreeGrafter"/>
</dbReference>
<proteinExistence type="predicted"/>
<dbReference type="AlphaFoldDB" id="A0A0G1PCA3"/>
<sequence length="134" mass="15734">MMIIFIDSGPFRAANDNLDQHHKKAMEGFSKLDSGQYKLVTTDYVIDETYTGLLGRPGYHAAMNFDRALRQSRIQVEFINPERFMKTQEVFRRYNKDKEWSFTDCTSYVVMKELKISTAFTFDQNFAQMGFKIL</sequence>
<gene>
    <name evidence="2" type="ORF">UX05_C0004G0037</name>
</gene>
<name>A0A0G1PCA3_9BACT</name>
<dbReference type="SUPFAM" id="SSF88723">
    <property type="entry name" value="PIN domain-like"/>
    <property type="match status" value="1"/>
</dbReference>
<dbReference type="Proteomes" id="UP000034264">
    <property type="component" value="Unassembled WGS sequence"/>
</dbReference>
<evidence type="ECO:0000313" key="2">
    <source>
        <dbReference type="EMBL" id="KKU03028.1"/>
    </source>
</evidence>
<comment type="caution">
    <text evidence="2">The sequence shown here is derived from an EMBL/GenBank/DDBJ whole genome shotgun (WGS) entry which is preliminary data.</text>
</comment>
<reference evidence="2 3" key="1">
    <citation type="journal article" date="2015" name="Nature">
        <title>rRNA introns, odd ribosomes, and small enigmatic genomes across a large radiation of phyla.</title>
        <authorList>
            <person name="Brown C.T."/>
            <person name="Hug L.A."/>
            <person name="Thomas B.C."/>
            <person name="Sharon I."/>
            <person name="Castelle C.J."/>
            <person name="Singh A."/>
            <person name="Wilkins M.J."/>
            <person name="Williams K.H."/>
            <person name="Banfield J.F."/>
        </authorList>
    </citation>
    <scope>NUCLEOTIDE SEQUENCE [LARGE SCALE GENOMIC DNA]</scope>
</reference>
<dbReference type="Gene3D" id="3.40.50.1010">
    <property type="entry name" value="5'-nuclease"/>
    <property type="match status" value="1"/>
</dbReference>
<dbReference type="Pfam" id="PF01850">
    <property type="entry name" value="PIN"/>
    <property type="match status" value="1"/>
</dbReference>
<evidence type="ECO:0000259" key="1">
    <source>
        <dbReference type="Pfam" id="PF01850"/>
    </source>
</evidence>
<evidence type="ECO:0000313" key="3">
    <source>
        <dbReference type="Proteomes" id="UP000034264"/>
    </source>
</evidence>
<dbReference type="EMBL" id="LCKS01000004">
    <property type="protein sequence ID" value="KKU03028.1"/>
    <property type="molecule type" value="Genomic_DNA"/>
</dbReference>
<dbReference type="GO" id="GO:0004521">
    <property type="term" value="F:RNA endonuclease activity"/>
    <property type="evidence" value="ECO:0007669"/>
    <property type="project" value="InterPro"/>
</dbReference>
<dbReference type="PANTHER" id="PTHR42188:SF1">
    <property type="entry name" value="23S RRNA-SPECIFIC ENDONUCLEASE VAPC20"/>
    <property type="match status" value="1"/>
</dbReference>
<organism evidence="2 3">
    <name type="scientific">Candidatus Amesbacteria bacterium GW2011_GWC2_45_19</name>
    <dbReference type="NCBI Taxonomy" id="1618366"/>
    <lineage>
        <taxon>Bacteria</taxon>
        <taxon>Candidatus Amesiibacteriota</taxon>
    </lineage>
</organism>
<dbReference type="PANTHER" id="PTHR42188">
    <property type="entry name" value="23S RRNA-SPECIFIC ENDONUCLEASE VAPC20"/>
    <property type="match status" value="1"/>
</dbReference>
<feature type="domain" description="PIN" evidence="1">
    <location>
        <begin position="19"/>
        <end position="131"/>
    </location>
</feature>
<accession>A0A0G1PCA3</accession>
<protein>
    <recommendedName>
        <fullName evidence="1">PIN domain-containing protein</fullName>
    </recommendedName>
</protein>
<dbReference type="InterPro" id="IPR039018">
    <property type="entry name" value="VapC20-like"/>
</dbReference>